<comment type="caution">
    <text evidence="2">The sequence shown here is derived from an EMBL/GenBank/DDBJ whole genome shotgun (WGS) entry which is preliminary data.</text>
</comment>
<dbReference type="Proteomes" id="UP000294813">
    <property type="component" value="Unassembled WGS sequence"/>
</dbReference>
<sequence length="58" mass="6410">MDPNEVVCPCMGITYNDLKNAVENGAKSFEEVQEVTEVSTVCDQCEDDVKSIVTQLLK</sequence>
<dbReference type="RefSeq" id="WP_131920518.1">
    <property type="nucleotide sequence ID" value="NZ_JAOQNU010000032.1"/>
</dbReference>
<dbReference type="InterPro" id="IPR041854">
    <property type="entry name" value="BFD-like_2Fe2S-bd_dom_sf"/>
</dbReference>
<evidence type="ECO:0000259" key="1">
    <source>
        <dbReference type="Pfam" id="PF04324"/>
    </source>
</evidence>
<dbReference type="Pfam" id="PF04324">
    <property type="entry name" value="Fer2_BFD"/>
    <property type="match status" value="1"/>
</dbReference>
<organism evidence="2 3">
    <name type="scientific">Heliophilum fasciatum</name>
    <dbReference type="NCBI Taxonomy" id="35700"/>
    <lineage>
        <taxon>Bacteria</taxon>
        <taxon>Bacillati</taxon>
        <taxon>Bacillota</taxon>
        <taxon>Clostridia</taxon>
        <taxon>Eubacteriales</taxon>
        <taxon>Heliobacteriaceae</taxon>
        <taxon>Heliophilum</taxon>
    </lineage>
</organism>
<dbReference type="EMBL" id="SLXT01000031">
    <property type="protein sequence ID" value="TCP61030.1"/>
    <property type="molecule type" value="Genomic_DNA"/>
</dbReference>
<feature type="domain" description="BFD-like [2Fe-2S]-binding" evidence="1">
    <location>
        <begin position="6"/>
        <end position="53"/>
    </location>
</feature>
<gene>
    <name evidence="2" type="ORF">EDD73_13126</name>
</gene>
<evidence type="ECO:0000313" key="2">
    <source>
        <dbReference type="EMBL" id="TCP61030.1"/>
    </source>
</evidence>
<evidence type="ECO:0000313" key="3">
    <source>
        <dbReference type="Proteomes" id="UP000294813"/>
    </source>
</evidence>
<accession>A0A4R2RCC9</accession>
<proteinExistence type="predicted"/>
<dbReference type="Gene3D" id="1.10.10.1100">
    <property type="entry name" value="BFD-like [2Fe-2S]-binding domain"/>
    <property type="match status" value="1"/>
</dbReference>
<dbReference type="AlphaFoldDB" id="A0A4R2RCC9"/>
<keyword evidence="3" id="KW-1185">Reference proteome</keyword>
<name>A0A4R2RCC9_9FIRM</name>
<protein>
    <submittedName>
        <fullName evidence="2">Bacterioferritin-associated ferredoxin</fullName>
    </submittedName>
</protein>
<dbReference type="InterPro" id="IPR007419">
    <property type="entry name" value="BFD-like_2Fe2S-bd_dom"/>
</dbReference>
<reference evidence="2 3" key="1">
    <citation type="submission" date="2019-03" db="EMBL/GenBank/DDBJ databases">
        <title>Genomic Encyclopedia of Type Strains, Phase IV (KMG-IV): sequencing the most valuable type-strain genomes for metagenomic binning, comparative biology and taxonomic classification.</title>
        <authorList>
            <person name="Goeker M."/>
        </authorList>
    </citation>
    <scope>NUCLEOTIDE SEQUENCE [LARGE SCALE GENOMIC DNA]</scope>
    <source>
        <strain evidence="2 3">DSM 11170</strain>
    </source>
</reference>